<evidence type="ECO:0000313" key="1">
    <source>
        <dbReference type="EMBL" id="MEE4541012.1"/>
    </source>
</evidence>
<evidence type="ECO:0000313" key="2">
    <source>
        <dbReference type="Proteomes" id="UP001344658"/>
    </source>
</evidence>
<dbReference type="EMBL" id="JAZEWV010000002">
    <property type="protein sequence ID" value="MEE4541012.1"/>
    <property type="molecule type" value="Genomic_DNA"/>
</dbReference>
<gene>
    <name evidence="1" type="ORF">V2S66_03390</name>
</gene>
<reference evidence="1 2" key="1">
    <citation type="submission" date="2023-12" db="EMBL/GenBank/DDBJ databases">
        <title>Streptomyces sp. V4-01.</title>
        <authorList>
            <person name="Somphong A."/>
            <person name="Phongsopitanun W."/>
        </authorList>
    </citation>
    <scope>NUCLEOTIDE SEQUENCE [LARGE SCALE GENOMIC DNA]</scope>
    <source>
        <strain evidence="1 2">V4-01</strain>
    </source>
</reference>
<proteinExistence type="predicted"/>
<name>A0ABU7P7F7_9ACTN</name>
<dbReference type="Proteomes" id="UP001344658">
    <property type="component" value="Unassembled WGS sequence"/>
</dbReference>
<protein>
    <submittedName>
        <fullName evidence="1">Uncharacterized protein</fullName>
    </submittedName>
</protein>
<dbReference type="RefSeq" id="WP_330792907.1">
    <property type="nucleotide sequence ID" value="NZ_JAZEWV010000002.1"/>
</dbReference>
<keyword evidence="2" id="KW-1185">Reference proteome</keyword>
<accession>A0ABU7P7F7</accession>
<comment type="caution">
    <text evidence="1">The sequence shown here is derived from an EMBL/GenBank/DDBJ whole genome shotgun (WGS) entry which is preliminary data.</text>
</comment>
<organism evidence="1 2">
    <name type="scientific">Actinacidiphila polyblastidii</name>
    <dbReference type="NCBI Taxonomy" id="3110430"/>
    <lineage>
        <taxon>Bacteria</taxon>
        <taxon>Bacillati</taxon>
        <taxon>Actinomycetota</taxon>
        <taxon>Actinomycetes</taxon>
        <taxon>Kitasatosporales</taxon>
        <taxon>Streptomycetaceae</taxon>
        <taxon>Actinacidiphila</taxon>
    </lineage>
</organism>
<sequence>MSDPFYNQRATEVQDAVARGDIESAADLVAHLIVEEGPKGLAEVTDAINRSK</sequence>